<dbReference type="Proteomes" id="UP000298050">
    <property type="component" value="Unassembled WGS sequence"/>
</dbReference>
<keyword evidence="1" id="KW-1133">Transmembrane helix</keyword>
<proteinExistence type="predicted"/>
<comment type="caution">
    <text evidence="2">The sequence shown here is derived from an EMBL/GenBank/DDBJ whole genome shotgun (WGS) entry which is preliminary data.</text>
</comment>
<protein>
    <submittedName>
        <fullName evidence="2">Type II secretion system protein</fullName>
    </submittedName>
</protein>
<sequence>MQPSSPGLRQGGFTLLEVLIAVAIGSIVLTMGMSAYTEHQKRVRLELVVADMKMAELAIFSYFQDYQRYPPSLADVGFTKLDPWGNPYQYLNIANAPAPGKGKGKGGVGKMRKDKNLVPINSDYDLYSMGPDGRSVGPLTAKPSRDDIVRANNGAFIGLAADY</sequence>
<reference evidence="2 3" key="1">
    <citation type="submission" date="2019-04" db="EMBL/GenBank/DDBJ databases">
        <title>Taxonomy of novel Haliea sp. from mangrove soil of West Coast of India.</title>
        <authorList>
            <person name="Verma A."/>
            <person name="Kumar P."/>
            <person name="Krishnamurthi S."/>
        </authorList>
    </citation>
    <scope>NUCLEOTIDE SEQUENCE [LARGE SCALE GENOMIC DNA]</scope>
    <source>
        <strain evidence="2 3">SAOS-164</strain>
    </source>
</reference>
<dbReference type="Gene3D" id="3.30.700.10">
    <property type="entry name" value="Glycoprotein, Type 4 Pilin"/>
    <property type="match status" value="1"/>
</dbReference>
<dbReference type="OrthoDB" id="5296638at2"/>
<keyword evidence="3" id="KW-1185">Reference proteome</keyword>
<keyword evidence="1" id="KW-0472">Membrane</keyword>
<dbReference type="SUPFAM" id="SSF54523">
    <property type="entry name" value="Pili subunits"/>
    <property type="match status" value="1"/>
</dbReference>
<keyword evidence="1" id="KW-0812">Transmembrane</keyword>
<dbReference type="PROSITE" id="PS00409">
    <property type="entry name" value="PROKAR_NTER_METHYL"/>
    <property type="match status" value="1"/>
</dbReference>
<evidence type="ECO:0000256" key="1">
    <source>
        <dbReference type="SAM" id="Phobius"/>
    </source>
</evidence>
<dbReference type="EMBL" id="SRLE01000002">
    <property type="protein sequence ID" value="TGD75708.1"/>
    <property type="molecule type" value="Genomic_DNA"/>
</dbReference>
<dbReference type="AlphaFoldDB" id="A0A4Z0M8K7"/>
<dbReference type="InterPro" id="IPR045584">
    <property type="entry name" value="Pilin-like"/>
</dbReference>
<organism evidence="2 3">
    <name type="scientific">Mangrovimicrobium sediminis</name>
    <dbReference type="NCBI Taxonomy" id="2562682"/>
    <lineage>
        <taxon>Bacteria</taxon>
        <taxon>Pseudomonadati</taxon>
        <taxon>Pseudomonadota</taxon>
        <taxon>Gammaproteobacteria</taxon>
        <taxon>Cellvibrionales</taxon>
        <taxon>Halieaceae</taxon>
        <taxon>Mangrovimicrobium</taxon>
    </lineage>
</organism>
<evidence type="ECO:0000313" key="3">
    <source>
        <dbReference type="Proteomes" id="UP000298050"/>
    </source>
</evidence>
<name>A0A4Z0M8K7_9GAMM</name>
<accession>A0A4Z0M8K7</accession>
<gene>
    <name evidence="2" type="ORF">E4634_02170</name>
</gene>
<dbReference type="NCBIfam" id="TIGR02532">
    <property type="entry name" value="IV_pilin_GFxxxE"/>
    <property type="match status" value="1"/>
</dbReference>
<evidence type="ECO:0000313" key="2">
    <source>
        <dbReference type="EMBL" id="TGD75708.1"/>
    </source>
</evidence>
<dbReference type="RefSeq" id="WP_135440960.1">
    <property type="nucleotide sequence ID" value="NZ_SRLE01000002.1"/>
</dbReference>
<feature type="transmembrane region" description="Helical" evidence="1">
    <location>
        <begin position="12"/>
        <end position="36"/>
    </location>
</feature>
<dbReference type="Pfam" id="PF07963">
    <property type="entry name" value="N_methyl"/>
    <property type="match status" value="1"/>
</dbReference>
<dbReference type="InterPro" id="IPR012902">
    <property type="entry name" value="N_methyl_site"/>
</dbReference>